<evidence type="ECO:0000313" key="8">
    <source>
        <dbReference type="Proteomes" id="UP000199652"/>
    </source>
</evidence>
<dbReference type="UniPathway" id="UPA00619">
    <property type="reaction ID" value="UER00675"/>
</dbReference>
<evidence type="ECO:0000256" key="5">
    <source>
        <dbReference type="ARBA" id="ARBA00033298"/>
    </source>
</evidence>
<accession>A0A1H3CKP5</accession>
<sequence length="128" mass="14694">MGKYRMLHTMIRVMDLEKSLAFYEDALGLTEVRRKDKPEGKFTLVYLGDGQTDFTLELTYNYDPEVPYDLGNGYGHLALEVEDLEASHDEHIAKGYTVTNLSGLDAGKKNYYFITDPDGYKIEILRKK</sequence>
<dbReference type="Pfam" id="PF00903">
    <property type="entry name" value="Glyoxalase"/>
    <property type="match status" value="1"/>
</dbReference>
<gene>
    <name evidence="7" type="ORF">SAMN04488579_103132</name>
</gene>
<dbReference type="InterPro" id="IPR037523">
    <property type="entry name" value="VOC_core"/>
</dbReference>
<dbReference type="InterPro" id="IPR004360">
    <property type="entry name" value="Glyas_Fos-R_dOase_dom"/>
</dbReference>
<dbReference type="STRING" id="1528.SAMN04488579_103132"/>
<keyword evidence="7" id="KW-0456">Lyase</keyword>
<proteinExistence type="predicted"/>
<feature type="domain" description="VOC" evidence="6">
    <location>
        <begin position="5"/>
        <end position="127"/>
    </location>
</feature>
<dbReference type="GO" id="GO:0004462">
    <property type="term" value="F:lactoylglutathione lyase activity"/>
    <property type="evidence" value="ECO:0007669"/>
    <property type="project" value="InterPro"/>
</dbReference>
<evidence type="ECO:0000256" key="4">
    <source>
        <dbReference type="ARBA" id="ARBA00032460"/>
    </source>
</evidence>
<evidence type="ECO:0000256" key="1">
    <source>
        <dbReference type="ARBA" id="ARBA00022723"/>
    </source>
</evidence>
<dbReference type="EMBL" id="FNOU01000003">
    <property type="protein sequence ID" value="SDX54468.1"/>
    <property type="molecule type" value="Genomic_DNA"/>
</dbReference>
<dbReference type="PROSITE" id="PS00934">
    <property type="entry name" value="GLYOXALASE_I_1"/>
    <property type="match status" value="1"/>
</dbReference>
<keyword evidence="1" id="KW-0479">Metal-binding</keyword>
<dbReference type="GO" id="GO:0019243">
    <property type="term" value="P:methylglyoxal catabolic process to D-lactate via S-lactoyl-glutathione"/>
    <property type="evidence" value="ECO:0007669"/>
    <property type="project" value="TreeGrafter"/>
</dbReference>
<organism evidence="7 8">
    <name type="scientific">Eubacterium barkeri</name>
    <name type="common">Clostridium barkeri</name>
    <dbReference type="NCBI Taxonomy" id="1528"/>
    <lineage>
        <taxon>Bacteria</taxon>
        <taxon>Bacillati</taxon>
        <taxon>Bacillota</taxon>
        <taxon>Clostridia</taxon>
        <taxon>Eubacteriales</taxon>
        <taxon>Eubacteriaceae</taxon>
        <taxon>Eubacterium</taxon>
    </lineage>
</organism>
<reference evidence="8" key="1">
    <citation type="submission" date="2016-10" db="EMBL/GenBank/DDBJ databases">
        <authorList>
            <person name="Varghese N."/>
            <person name="Submissions S."/>
        </authorList>
    </citation>
    <scope>NUCLEOTIDE SEQUENCE [LARGE SCALE GENOMIC DNA]</scope>
    <source>
        <strain evidence="8">VPI 5359</strain>
    </source>
</reference>
<evidence type="ECO:0000313" key="7">
    <source>
        <dbReference type="EMBL" id="SDX54468.1"/>
    </source>
</evidence>
<dbReference type="InterPro" id="IPR018146">
    <property type="entry name" value="Glyoxalase_1_CS"/>
</dbReference>
<dbReference type="PROSITE" id="PS51819">
    <property type="entry name" value="VOC"/>
    <property type="match status" value="1"/>
</dbReference>
<dbReference type="Proteomes" id="UP000199652">
    <property type="component" value="Unassembled WGS sequence"/>
</dbReference>
<dbReference type="GO" id="GO:0005737">
    <property type="term" value="C:cytoplasm"/>
    <property type="evidence" value="ECO:0007669"/>
    <property type="project" value="TreeGrafter"/>
</dbReference>
<keyword evidence="8" id="KW-1185">Reference proteome</keyword>
<dbReference type="GO" id="GO:0046872">
    <property type="term" value="F:metal ion binding"/>
    <property type="evidence" value="ECO:0007669"/>
    <property type="project" value="UniProtKB-KW"/>
</dbReference>
<dbReference type="AlphaFoldDB" id="A0A1H3CKP5"/>
<dbReference type="PANTHER" id="PTHR46036:SF5">
    <property type="entry name" value="LACTOYLGLUTATHIONE LYASE"/>
    <property type="match status" value="1"/>
</dbReference>
<dbReference type="InterPro" id="IPR029068">
    <property type="entry name" value="Glyas_Bleomycin-R_OHBP_Dase"/>
</dbReference>
<evidence type="ECO:0000259" key="6">
    <source>
        <dbReference type="PROSITE" id="PS51819"/>
    </source>
</evidence>
<evidence type="ECO:0000256" key="3">
    <source>
        <dbReference type="ARBA" id="ARBA00030892"/>
    </source>
</evidence>
<evidence type="ECO:0000256" key="2">
    <source>
        <dbReference type="ARBA" id="ARBA00030291"/>
    </source>
</evidence>
<dbReference type="PANTHER" id="PTHR46036">
    <property type="entry name" value="LACTOYLGLUTATHIONE LYASE"/>
    <property type="match status" value="1"/>
</dbReference>
<protein>
    <recommendedName>
        <fullName evidence="3">Aldoketomutase</fullName>
    </recommendedName>
    <alternativeName>
        <fullName evidence="2">Ketone-aldehyde mutase</fullName>
    </alternativeName>
    <alternativeName>
        <fullName evidence="4">Methylglyoxalase</fullName>
    </alternativeName>
    <alternativeName>
        <fullName evidence="5">S-D-lactoylglutathione methylglyoxal lyase</fullName>
    </alternativeName>
</protein>
<dbReference type="Gene3D" id="3.10.180.10">
    <property type="entry name" value="2,3-Dihydroxybiphenyl 1,2-Dioxygenase, domain 1"/>
    <property type="match status" value="1"/>
</dbReference>
<dbReference type="OrthoDB" id="192739at2"/>
<dbReference type="SUPFAM" id="SSF54593">
    <property type="entry name" value="Glyoxalase/Bleomycin resistance protein/Dihydroxybiphenyl dioxygenase"/>
    <property type="match status" value="1"/>
</dbReference>
<name>A0A1H3CKP5_EUBBA</name>
<dbReference type="RefSeq" id="WP_090243415.1">
    <property type="nucleotide sequence ID" value="NZ_FNOU01000003.1"/>
</dbReference>